<protein>
    <submittedName>
        <fullName evidence="3">DEAD/DEAH box helicase family protein</fullName>
    </submittedName>
</protein>
<name>A0ABT8WVI7_9FLAO</name>
<dbReference type="InterPro" id="IPR027417">
    <property type="entry name" value="P-loop_NTPase"/>
</dbReference>
<dbReference type="EMBL" id="JAUOEL010000013">
    <property type="protein sequence ID" value="MDO5977164.1"/>
    <property type="molecule type" value="Genomic_DNA"/>
</dbReference>
<sequence length="974" mass="110883">MVYFSENYSRINLPIAKEGIRGLRNAQIGAIHAIGSHFTIRKETPAIIIMPTGSGKTAVLVLAAFLLQAKRVLVLSSSVLVRGQIFKEFNDLETLKYCNVFHNDLNTPKVKEIKSPITNIQEWEELNDYDVVIGIPKSINEGINDTLSPPEDLFDLILVDEAHHVPAYTWSNTVEAFENAKKVYFTATPFRRDKKEIKGITAFNYPLSKAYEDKIFGEIGYYAVKVEEGVDPDLAIAREADKIFKQDRLAGLKHYIMVRTSSKVNAKELNDLYQDNTTLRLRRVDSTKTYRYIRQTIAKLKKGELDGIICVDMLGEGFDFPNLKIGVIHQPHKSLAVTLQFIGRFARTNAENIGEAKFIAIPNNITIGRKQLFAEGAIWNDIIKDLSEQTIIEEDEIKEVLDTFELTSSSEDDDDQFSLYNLNPYFHVKVYKTEEFNIYGEIDIPNHEVIHEGISEENAALIFVTRETIKPKWIKSEQIVNTKYYLFVIFYDEKNGLIFIHSSSIRTLQFYDDVIEEFSNGVYERISKHEINKVLVDLDDTEFFNIGMQNKSPNSGESYRTISGANAEKSIRKSHGRLYANGHVFGKAKSKGESITIGYSSGAKVWSNAYEKIPKLIKWCKLLGEKIVSDKTVSTKTGLDNLSIGTPISKFPFTVISSTWNGDTFHNPPLLNVMEEDEISATYQLLDFEIVIDKDKSDEDKLYFYLTNDIITIDLTYDFEEYYLFESDNEKGNYIIKYGNNTIDILDYLDDFPLHLYLNEFANVINHDYHKPSQEGELYFDPDRVESIDWEALNTDITIEFYEDAQSKIDNGNRNSIHDSLDEYILGTNPNVLIYDHGTGEVADHISINDNANDILIELFHVKGSSGPNPGDRVGDVYEVCMQAIKSQLWTSNRNGFKKKMNHRGHNKNEKFKRGTLIDFNNILAQNKQLRFKFTIVQPGISSVLLSEKLSTIIAASDDAIQNNGNEALRVLGS</sequence>
<dbReference type="SUPFAM" id="SSF52540">
    <property type="entry name" value="P-loop containing nucleoside triphosphate hydrolases"/>
    <property type="match status" value="1"/>
</dbReference>
<dbReference type="Pfam" id="PF04851">
    <property type="entry name" value="ResIII"/>
    <property type="match status" value="1"/>
</dbReference>
<keyword evidence="3" id="KW-0067">ATP-binding</keyword>
<feature type="domain" description="Helicase ATP-binding" evidence="1">
    <location>
        <begin position="37"/>
        <end position="207"/>
    </location>
</feature>
<keyword evidence="3" id="KW-0347">Helicase</keyword>
<dbReference type="InterPro" id="IPR001650">
    <property type="entry name" value="Helicase_C-like"/>
</dbReference>
<evidence type="ECO:0000313" key="3">
    <source>
        <dbReference type="EMBL" id="MDO5977164.1"/>
    </source>
</evidence>
<comment type="caution">
    <text evidence="3">The sequence shown here is derived from an EMBL/GenBank/DDBJ whole genome shotgun (WGS) entry which is preliminary data.</text>
</comment>
<dbReference type="InterPro" id="IPR006935">
    <property type="entry name" value="Helicase/UvrB_N"/>
</dbReference>
<dbReference type="GO" id="GO:0004386">
    <property type="term" value="F:helicase activity"/>
    <property type="evidence" value="ECO:0007669"/>
    <property type="project" value="UniProtKB-KW"/>
</dbReference>
<dbReference type="Pfam" id="PF00271">
    <property type="entry name" value="Helicase_C"/>
    <property type="match status" value="1"/>
</dbReference>
<evidence type="ECO:0000259" key="1">
    <source>
        <dbReference type="PROSITE" id="PS51192"/>
    </source>
</evidence>
<dbReference type="Proteomes" id="UP001176806">
    <property type="component" value="Unassembled WGS sequence"/>
</dbReference>
<dbReference type="RefSeq" id="WP_303304492.1">
    <property type="nucleotide sequence ID" value="NZ_BAABDA010000058.1"/>
</dbReference>
<keyword evidence="3" id="KW-0547">Nucleotide-binding</keyword>
<gene>
    <name evidence="3" type="ORF">Q4Q40_23460</name>
</gene>
<evidence type="ECO:0000259" key="2">
    <source>
        <dbReference type="PROSITE" id="PS51194"/>
    </source>
</evidence>
<dbReference type="PANTHER" id="PTHR47396">
    <property type="entry name" value="TYPE I RESTRICTION ENZYME ECOKI R PROTEIN"/>
    <property type="match status" value="1"/>
</dbReference>
<dbReference type="PROSITE" id="PS51194">
    <property type="entry name" value="HELICASE_CTER"/>
    <property type="match status" value="1"/>
</dbReference>
<accession>A0ABT8WVI7</accession>
<dbReference type="SMART" id="SM00490">
    <property type="entry name" value="HELICc"/>
    <property type="match status" value="1"/>
</dbReference>
<proteinExistence type="predicted"/>
<keyword evidence="4" id="KW-1185">Reference proteome</keyword>
<dbReference type="Gene3D" id="3.40.50.300">
    <property type="entry name" value="P-loop containing nucleotide triphosphate hydrolases"/>
    <property type="match status" value="2"/>
</dbReference>
<organism evidence="3 4">
    <name type="scientific">Flavivirga jejuensis</name>
    <dbReference type="NCBI Taxonomy" id="870487"/>
    <lineage>
        <taxon>Bacteria</taxon>
        <taxon>Pseudomonadati</taxon>
        <taxon>Bacteroidota</taxon>
        <taxon>Flavobacteriia</taxon>
        <taxon>Flavobacteriales</taxon>
        <taxon>Flavobacteriaceae</taxon>
        <taxon>Flavivirga</taxon>
    </lineage>
</organism>
<dbReference type="PROSITE" id="PS51192">
    <property type="entry name" value="HELICASE_ATP_BIND_1"/>
    <property type="match status" value="1"/>
</dbReference>
<dbReference type="PANTHER" id="PTHR47396:SF1">
    <property type="entry name" value="ATP-DEPENDENT HELICASE IRC3-RELATED"/>
    <property type="match status" value="1"/>
</dbReference>
<dbReference type="SMART" id="SM00487">
    <property type="entry name" value="DEXDc"/>
    <property type="match status" value="1"/>
</dbReference>
<evidence type="ECO:0000313" key="4">
    <source>
        <dbReference type="Proteomes" id="UP001176806"/>
    </source>
</evidence>
<dbReference type="InterPro" id="IPR050742">
    <property type="entry name" value="Helicase_Restrict-Modif_Enz"/>
</dbReference>
<reference evidence="3" key="1">
    <citation type="submission" date="2023-07" db="EMBL/GenBank/DDBJ databases">
        <title>Two novel species in the genus Flavivirga.</title>
        <authorList>
            <person name="Kwon K."/>
        </authorList>
    </citation>
    <scope>NUCLEOTIDE SEQUENCE</scope>
    <source>
        <strain evidence="3">KACC 14158</strain>
    </source>
</reference>
<dbReference type="CDD" id="cd18785">
    <property type="entry name" value="SF2_C"/>
    <property type="match status" value="1"/>
</dbReference>
<dbReference type="InterPro" id="IPR014001">
    <property type="entry name" value="Helicase_ATP-bd"/>
</dbReference>
<feature type="domain" description="Helicase C-terminal" evidence="2">
    <location>
        <begin position="235"/>
        <end position="405"/>
    </location>
</feature>
<keyword evidence="3" id="KW-0378">Hydrolase</keyword>